<dbReference type="SUPFAM" id="SSF54593">
    <property type="entry name" value="Glyoxalase/Bleomycin resistance protein/Dihydroxybiphenyl dioxygenase"/>
    <property type="match status" value="1"/>
</dbReference>
<sequence length="137" mass="15574">MQIPKITTFLMFNGDAEAAIQKYTSLFEYSEIITMVKYDDSTPEQAGKVQHAIFTLNNQVFMAIDNVNGTPIDMTPAMSMYVTVKDVFEMERLFNGLKDGGAILMPKTAMPPQYREFAWVQDKFGVNFQLALPEQQK</sequence>
<dbReference type="Proteomes" id="UP000032366">
    <property type="component" value="Unassembled WGS sequence"/>
</dbReference>
<dbReference type="OrthoDB" id="9806473at2"/>
<evidence type="ECO:0000313" key="2">
    <source>
        <dbReference type="EMBL" id="KIX90970.1"/>
    </source>
</evidence>
<keyword evidence="3" id="KW-0830">Ubiquinone</keyword>
<dbReference type="PIRSF" id="PIRSF021700">
    <property type="entry name" value="3_dmu_93_MTrfase"/>
    <property type="match status" value="1"/>
</dbReference>
<gene>
    <name evidence="3" type="ORF">NCTC13832_00909</name>
    <name evidence="2" type="ORF">TP70_04420</name>
</gene>
<dbReference type="Gene3D" id="3.30.720.100">
    <property type="match status" value="1"/>
</dbReference>
<dbReference type="InterPro" id="IPR009725">
    <property type="entry name" value="3_dmu_93_MTrfase"/>
</dbReference>
<dbReference type="PANTHER" id="PTHR33990">
    <property type="entry name" value="PROTEIN YJDN-RELATED"/>
    <property type="match status" value="1"/>
</dbReference>
<dbReference type="EMBL" id="JXWY01000032">
    <property type="protein sequence ID" value="KIX90970.1"/>
    <property type="molecule type" value="Genomic_DNA"/>
</dbReference>
<keyword evidence="3" id="KW-0489">Methyltransferase</keyword>
<reference evidence="3 5" key="2">
    <citation type="submission" date="2018-06" db="EMBL/GenBank/DDBJ databases">
        <authorList>
            <consortium name="Pathogen Informatics"/>
            <person name="Doyle S."/>
        </authorList>
    </citation>
    <scope>NUCLEOTIDE SEQUENCE [LARGE SCALE GENOMIC DNA]</scope>
    <source>
        <strain evidence="3 5">NCTC13832</strain>
    </source>
</reference>
<dbReference type="EMBL" id="UHDT01000001">
    <property type="protein sequence ID" value="SUM57235.1"/>
    <property type="molecule type" value="Genomic_DNA"/>
</dbReference>
<reference evidence="2 4" key="1">
    <citation type="submission" date="2015-01" db="EMBL/GenBank/DDBJ databases">
        <authorList>
            <person name="Guo J."/>
        </authorList>
    </citation>
    <scope>NUCLEOTIDE SEQUENCE [LARGE SCALE GENOMIC DNA]</scope>
    <source>
        <strain evidence="2 4">DSM 22147</strain>
    </source>
</reference>
<protein>
    <submittedName>
        <fullName evidence="2 3">3-demethylubiquinone-9 3-methyltransferase</fullName>
    </submittedName>
</protein>
<dbReference type="Pfam" id="PF06983">
    <property type="entry name" value="3-dmu-9_3-mt"/>
    <property type="match status" value="1"/>
</dbReference>
<dbReference type="Proteomes" id="UP000254100">
    <property type="component" value="Unassembled WGS sequence"/>
</dbReference>
<evidence type="ECO:0000313" key="3">
    <source>
        <dbReference type="EMBL" id="SUM57235.1"/>
    </source>
</evidence>
<evidence type="ECO:0000259" key="1">
    <source>
        <dbReference type="Pfam" id="PF06983"/>
    </source>
</evidence>
<organism evidence="3 5">
    <name type="scientific">Staphylococcus microti</name>
    <dbReference type="NCBI Taxonomy" id="569857"/>
    <lineage>
        <taxon>Bacteria</taxon>
        <taxon>Bacillati</taxon>
        <taxon>Bacillota</taxon>
        <taxon>Bacilli</taxon>
        <taxon>Bacillales</taxon>
        <taxon>Staphylococcaceae</taxon>
        <taxon>Staphylococcus</taxon>
    </lineage>
</organism>
<dbReference type="InterPro" id="IPR028973">
    <property type="entry name" value="PhnB-like"/>
</dbReference>
<dbReference type="PANTHER" id="PTHR33990:SF4">
    <property type="entry name" value="PHNB-LIKE DOMAIN-CONTAINING PROTEIN"/>
    <property type="match status" value="1"/>
</dbReference>
<dbReference type="InterPro" id="IPR029068">
    <property type="entry name" value="Glyas_Bleomycin-R_OHBP_Dase"/>
</dbReference>
<dbReference type="GO" id="GO:0008168">
    <property type="term" value="F:methyltransferase activity"/>
    <property type="evidence" value="ECO:0007669"/>
    <property type="project" value="UniProtKB-KW"/>
</dbReference>
<proteinExistence type="predicted"/>
<name>A0A0D6XRA5_9STAP</name>
<feature type="domain" description="PhnB-like" evidence="1">
    <location>
        <begin position="5"/>
        <end position="130"/>
    </location>
</feature>
<dbReference type="RefSeq" id="WP_044359739.1">
    <property type="nucleotide sequence ID" value="NZ_JXWY01000032.1"/>
</dbReference>
<dbReference type="AlphaFoldDB" id="A0A0D6XRA5"/>
<dbReference type="Gene3D" id="3.30.720.110">
    <property type="match status" value="1"/>
</dbReference>
<keyword evidence="4" id="KW-1185">Reference proteome</keyword>
<accession>A0A0D6XRA5</accession>
<evidence type="ECO:0000313" key="4">
    <source>
        <dbReference type="Proteomes" id="UP000032366"/>
    </source>
</evidence>
<dbReference type="GO" id="GO:0032259">
    <property type="term" value="P:methylation"/>
    <property type="evidence" value="ECO:0007669"/>
    <property type="project" value="UniProtKB-KW"/>
</dbReference>
<keyword evidence="3" id="KW-0808">Transferase</keyword>
<evidence type="ECO:0000313" key="5">
    <source>
        <dbReference type="Proteomes" id="UP000254100"/>
    </source>
</evidence>
<dbReference type="STRING" id="569857.TP70_04420"/>
<dbReference type="CDD" id="cd06588">
    <property type="entry name" value="PhnB_like"/>
    <property type="match status" value="1"/>
</dbReference>